<dbReference type="InterPro" id="IPR029058">
    <property type="entry name" value="AB_hydrolase_fold"/>
</dbReference>
<dbReference type="GO" id="GO:0016787">
    <property type="term" value="F:hydrolase activity"/>
    <property type="evidence" value="ECO:0007669"/>
    <property type="project" value="UniProtKB-KW"/>
</dbReference>
<accession>A0A935K268</accession>
<proteinExistence type="predicted"/>
<evidence type="ECO:0000313" key="3">
    <source>
        <dbReference type="EMBL" id="MBK7415229.1"/>
    </source>
</evidence>
<comment type="caution">
    <text evidence="3">The sequence shown here is derived from an EMBL/GenBank/DDBJ whole genome shotgun (WGS) entry which is preliminary data.</text>
</comment>
<dbReference type="AlphaFoldDB" id="A0A935K268"/>
<dbReference type="EMBL" id="JADJMS010000017">
    <property type="protein sequence ID" value="MBK7415229.1"/>
    <property type="molecule type" value="Genomic_DNA"/>
</dbReference>
<evidence type="ECO:0000313" key="4">
    <source>
        <dbReference type="Proteomes" id="UP000739411"/>
    </source>
</evidence>
<name>A0A935K268_9RHOO</name>
<dbReference type="SUPFAM" id="SSF53474">
    <property type="entry name" value="alpha/beta-Hydrolases"/>
    <property type="match status" value="1"/>
</dbReference>
<evidence type="ECO:0000259" key="2">
    <source>
        <dbReference type="Pfam" id="PF05057"/>
    </source>
</evidence>
<keyword evidence="3" id="KW-0378">Hydrolase</keyword>
<feature type="signal peptide" evidence="1">
    <location>
        <begin position="1"/>
        <end position="20"/>
    </location>
</feature>
<sequence>MSLFKIGLLAVMSMMLASCGNLLSLRDDLIQTKNSFIRLSGEIDSPFCSACPIIVVAMGDRSGKDIHAYRVFEGSGSFQMNALVTTHHLFAFNDLNNDFEYQPDEPSGWYDLPASAAFTGRVDRIDFDIKPLAVDATGWPAMGNLFDLRKGHSALLSTQLGLKVGLDDARFDPDLATLGMWQPLHFARQGYVGIYFVEEYSPEKTPVLFVHGINGSPRDFAVMVAKLDHKKFQPWFMYYPTGLDLRVLGDGMFGMLSELNHRYPFIHLHIVAHSMGGLVARSYLSGCVRDDHCEYVRSFTSISTPFGGQPEAKNGLDYSPVVMPVWKSIVPGSRFLQGLFRRPMPSGVPHYLLFSYLNTSVTSFASGDGTIMLNSQLRPEAQAQATALRGFDEDHLSVLTEDAVFAYLNGVLAMHDPK</sequence>
<organism evidence="3 4">
    <name type="scientific">Candidatus Dechloromonas phosphorivorans</name>
    <dbReference type="NCBI Taxonomy" id="2899244"/>
    <lineage>
        <taxon>Bacteria</taxon>
        <taxon>Pseudomonadati</taxon>
        <taxon>Pseudomonadota</taxon>
        <taxon>Betaproteobacteria</taxon>
        <taxon>Rhodocyclales</taxon>
        <taxon>Azonexaceae</taxon>
        <taxon>Dechloromonas</taxon>
    </lineage>
</organism>
<gene>
    <name evidence="3" type="ORF">IPJ38_09120</name>
</gene>
<dbReference type="InterPro" id="IPR007751">
    <property type="entry name" value="DUF676_lipase-like"/>
</dbReference>
<evidence type="ECO:0000256" key="1">
    <source>
        <dbReference type="SAM" id="SignalP"/>
    </source>
</evidence>
<keyword evidence="1" id="KW-0732">Signal</keyword>
<dbReference type="Gene3D" id="3.40.50.1820">
    <property type="entry name" value="alpha/beta hydrolase"/>
    <property type="match status" value="1"/>
</dbReference>
<dbReference type="Pfam" id="PF05057">
    <property type="entry name" value="DUF676"/>
    <property type="match status" value="1"/>
</dbReference>
<feature type="domain" description="DUF676" evidence="2">
    <location>
        <begin position="207"/>
        <end position="315"/>
    </location>
</feature>
<protein>
    <submittedName>
        <fullName evidence="3">Alpha/beta hydrolase</fullName>
    </submittedName>
</protein>
<dbReference type="PROSITE" id="PS51257">
    <property type="entry name" value="PROKAR_LIPOPROTEIN"/>
    <property type="match status" value="1"/>
</dbReference>
<dbReference type="Proteomes" id="UP000739411">
    <property type="component" value="Unassembled WGS sequence"/>
</dbReference>
<feature type="chain" id="PRO_5037643813" evidence="1">
    <location>
        <begin position="21"/>
        <end position="418"/>
    </location>
</feature>
<reference evidence="3 4" key="1">
    <citation type="submission" date="2020-10" db="EMBL/GenBank/DDBJ databases">
        <title>Connecting structure to function with the recovery of over 1000 high-quality activated sludge metagenome-assembled genomes encoding full-length rRNA genes using long-read sequencing.</title>
        <authorList>
            <person name="Singleton C.M."/>
            <person name="Petriglieri F."/>
            <person name="Kristensen J.M."/>
            <person name="Kirkegaard R.H."/>
            <person name="Michaelsen T.Y."/>
            <person name="Andersen M.H."/>
            <person name="Karst S.M."/>
            <person name="Dueholm M.S."/>
            <person name="Nielsen P.H."/>
            <person name="Albertsen M."/>
        </authorList>
    </citation>
    <scope>NUCLEOTIDE SEQUENCE [LARGE SCALE GENOMIC DNA]</scope>
    <source>
        <strain evidence="3">EsbW_18-Q3-R4-48_BATAC.463</strain>
    </source>
</reference>